<dbReference type="SUPFAM" id="SSF56672">
    <property type="entry name" value="DNA/RNA polymerases"/>
    <property type="match status" value="1"/>
</dbReference>
<sequence>MSTQQDIYAAGSESRPLMLNKENYVPWSSRLLRYAKSRPNGKLIYNSILNGPYVRKMIPEPGDANRDITNILLGLPEDIYAAVDSCETAQEIWLRVQQMMKGFDIGIQEKTAKLFNKWESQSGVDMSLLFIKPRICTLLITLNSPHQDQSSFNQNYLQQPMPNPEDITDPTTVMNMALALMAKVFKQNYSTPTNNNQRISSNPRNRQIAQPGMNMGQDRQMLLIGGYSECCSESKGSEWFNWCSREWKSESDWEYGSVRGVSGLQESGLWKWGELAGKREEMNRSLPSLAGKGFTLCDSIQEVRGSSPSLARWVPSADTWRRRLSNDSLPHGSDSNNSSFQVRGGSFDMAGTRLQTCQSEVAEWQGGWPTRGRHVYSMMKYAEVYESKIKSQSSSSLNFHNVAFVYSDNTSNTNETVNTAHGVSAASSKDQASTGSYVNDVMFSFFSNQSNALHLDNKDLEQIDTDDLEEIDLKWQVVMLTMRVKRFIKKTGRKLDLNGKDTISFDSTKVECYNFHRRGHFAREYREPKNQGNRNRDAPTRNAPVETITTNVLVIQDGISGNAKGGEITGKGKIRTGKLDFEDVYFVNELKFNLFSVSQMCDKKINVLFTNTECVVLSPDFKLLDESQVLLKATLDESNLWHRRLGHINFKTMNKLVRGNLARGLPSKIFENDHTCVACQKRKQHKSLCTKANSDARQAGKKIVPGPQYEEKEHKGMNLKVCMDKTSMLMEIRYSLMLVLLDPLMFILNTRIFSGAYDDEFEGAEVDFNDLELTTVVCPIPTTRIHKDYPKEQIIEDPLSALQTRRMTKTSQEHVMVTYIKSWIEAMQDELLQFKLQKVWGLVDLPKGKHAIGTKWVYKNKKNERLIVVRNKARLVAQGYTQEEGINYDEVFAHVARIEAIRLFLAYASFMGFIVYQMDVKSTFLYGIIEEEVYVCQPPGFEDPYFPNKDKGDILLVQMYVDDIIFGSTKKSLCIEFEGLMHKKFHMSSMRELTFFLGLQVMHKDDGIFISQDKYVADILKKFDFSSVKTASTLIETNKALLKDKEAEDVDVYLYKSMIGSLMYLTASRPDIIFVVCAYARFQVTPKISHLHAVQRIFRYLKCQPKLVLRYPRDSPFDLEAF</sequence>
<accession>A0A6L2P1M7</accession>
<dbReference type="AlphaFoldDB" id="A0A6L2P1M7"/>
<dbReference type="InterPro" id="IPR013103">
    <property type="entry name" value="RVT_2"/>
</dbReference>
<protein>
    <submittedName>
        <fullName evidence="3">Uncharacterized protein</fullName>
    </submittedName>
</protein>
<proteinExistence type="predicted"/>
<organism evidence="3">
    <name type="scientific">Tanacetum cinerariifolium</name>
    <name type="common">Dalmatian daisy</name>
    <name type="synonym">Chrysanthemum cinerariifolium</name>
    <dbReference type="NCBI Taxonomy" id="118510"/>
    <lineage>
        <taxon>Eukaryota</taxon>
        <taxon>Viridiplantae</taxon>
        <taxon>Streptophyta</taxon>
        <taxon>Embryophyta</taxon>
        <taxon>Tracheophyta</taxon>
        <taxon>Spermatophyta</taxon>
        <taxon>Magnoliopsida</taxon>
        <taxon>eudicotyledons</taxon>
        <taxon>Gunneridae</taxon>
        <taxon>Pentapetalae</taxon>
        <taxon>asterids</taxon>
        <taxon>campanulids</taxon>
        <taxon>Asterales</taxon>
        <taxon>Asteraceae</taxon>
        <taxon>Asteroideae</taxon>
        <taxon>Anthemideae</taxon>
        <taxon>Anthemidinae</taxon>
        <taxon>Tanacetum</taxon>
    </lineage>
</organism>
<gene>
    <name evidence="3" type="ORF">Tci_064389</name>
</gene>
<dbReference type="PANTHER" id="PTHR11439">
    <property type="entry name" value="GAG-POL-RELATED RETROTRANSPOSON"/>
    <property type="match status" value="1"/>
</dbReference>
<dbReference type="Pfam" id="PF13976">
    <property type="entry name" value="gag_pre-integrs"/>
    <property type="match status" value="1"/>
</dbReference>
<evidence type="ECO:0000259" key="1">
    <source>
        <dbReference type="Pfam" id="PF07727"/>
    </source>
</evidence>
<comment type="caution">
    <text evidence="3">The sequence shown here is derived from an EMBL/GenBank/DDBJ whole genome shotgun (WGS) entry which is preliminary data.</text>
</comment>
<evidence type="ECO:0000313" key="3">
    <source>
        <dbReference type="EMBL" id="GEU92411.1"/>
    </source>
</evidence>
<dbReference type="InterPro" id="IPR025724">
    <property type="entry name" value="GAG-pre-integrase_dom"/>
</dbReference>
<dbReference type="PANTHER" id="PTHR11439:SF495">
    <property type="entry name" value="REVERSE TRANSCRIPTASE, RNA-DEPENDENT DNA POLYMERASE-RELATED"/>
    <property type="match status" value="1"/>
</dbReference>
<feature type="domain" description="Reverse transcriptase Ty1/copia-type" evidence="1">
    <location>
        <begin position="838"/>
        <end position="943"/>
    </location>
</feature>
<feature type="domain" description="Reverse transcriptase Ty1/copia-type" evidence="1">
    <location>
        <begin position="953"/>
        <end position="1033"/>
    </location>
</feature>
<dbReference type="Pfam" id="PF07727">
    <property type="entry name" value="RVT_2"/>
    <property type="match status" value="2"/>
</dbReference>
<dbReference type="InterPro" id="IPR043502">
    <property type="entry name" value="DNA/RNA_pol_sf"/>
</dbReference>
<evidence type="ECO:0000259" key="2">
    <source>
        <dbReference type="Pfam" id="PF13976"/>
    </source>
</evidence>
<dbReference type="EMBL" id="BKCJ010010622">
    <property type="protein sequence ID" value="GEU92411.1"/>
    <property type="molecule type" value="Genomic_DNA"/>
</dbReference>
<name>A0A6L2P1M7_TANCI</name>
<feature type="domain" description="GAG-pre-integrase" evidence="2">
    <location>
        <begin position="624"/>
        <end position="684"/>
    </location>
</feature>
<reference evidence="3" key="1">
    <citation type="journal article" date="2019" name="Sci. Rep.">
        <title>Draft genome of Tanacetum cinerariifolium, the natural source of mosquito coil.</title>
        <authorList>
            <person name="Yamashiro T."/>
            <person name="Shiraishi A."/>
            <person name="Satake H."/>
            <person name="Nakayama K."/>
        </authorList>
    </citation>
    <scope>NUCLEOTIDE SEQUENCE</scope>
</reference>